<name>X7FA57_9RHOB</name>
<dbReference type="Gene3D" id="1.10.10.10">
    <property type="entry name" value="Winged helix-like DNA-binding domain superfamily/Winged helix DNA-binding domain"/>
    <property type="match status" value="1"/>
</dbReference>
<proteinExistence type="predicted"/>
<dbReference type="AlphaFoldDB" id="X7FA57"/>
<evidence type="ECO:0000313" key="5">
    <source>
        <dbReference type="EMBL" id="ETX28986.1"/>
    </source>
</evidence>
<dbReference type="EMBL" id="JAME01000013">
    <property type="protein sequence ID" value="ETX28986.1"/>
    <property type="molecule type" value="Genomic_DNA"/>
</dbReference>
<dbReference type="Gene3D" id="1.20.120.530">
    <property type="entry name" value="GntR ligand-binding domain-like"/>
    <property type="match status" value="1"/>
</dbReference>
<dbReference type="InterPro" id="IPR011711">
    <property type="entry name" value="GntR_C"/>
</dbReference>
<dbReference type="STRING" id="1449351.RISW2_03330"/>
<dbReference type="PATRIC" id="fig|1449351.3.peg.2032"/>
<dbReference type="OrthoDB" id="284307at2"/>
<evidence type="ECO:0000313" key="6">
    <source>
        <dbReference type="Proteomes" id="UP000023430"/>
    </source>
</evidence>
<dbReference type="SMART" id="SM00345">
    <property type="entry name" value="HTH_GNTR"/>
    <property type="match status" value="1"/>
</dbReference>
<dbReference type="PRINTS" id="PR00035">
    <property type="entry name" value="HTHGNTR"/>
</dbReference>
<dbReference type="PANTHER" id="PTHR43537">
    <property type="entry name" value="TRANSCRIPTIONAL REGULATOR, GNTR FAMILY"/>
    <property type="match status" value="1"/>
</dbReference>
<dbReference type="InterPro" id="IPR000524">
    <property type="entry name" value="Tscrpt_reg_HTH_GntR"/>
</dbReference>
<dbReference type="CDD" id="cd07377">
    <property type="entry name" value="WHTH_GntR"/>
    <property type="match status" value="1"/>
</dbReference>
<dbReference type="eggNOG" id="COG2186">
    <property type="taxonomic scope" value="Bacteria"/>
</dbReference>
<evidence type="ECO:0000256" key="3">
    <source>
        <dbReference type="ARBA" id="ARBA00023163"/>
    </source>
</evidence>
<dbReference type="InterPro" id="IPR036388">
    <property type="entry name" value="WH-like_DNA-bd_sf"/>
</dbReference>
<evidence type="ECO:0000256" key="1">
    <source>
        <dbReference type="ARBA" id="ARBA00023015"/>
    </source>
</evidence>
<sequence length="230" mass="25418">MPPHHAALVQLRAFLAQPHMTPNTKLPPERDLAEQIGVSRGELRKALSILEGEGLLWRHVGKGTFVGSAQPFEMVSLGEVARISSPAEVMRARLVIEPALCSEAAVHARMSDVSALRKCAADSRAAQTWREYEACDNRLHKIVADAANNPITSALYDMLAGIRRTVVWGRLRRDRDCPGPEHHSFAEHDAIIDAIEHRDPALAHAAMLRHLGSVERHLFAAVYREGAERS</sequence>
<evidence type="ECO:0000259" key="4">
    <source>
        <dbReference type="PROSITE" id="PS50949"/>
    </source>
</evidence>
<keyword evidence="2" id="KW-0238">DNA-binding</keyword>
<keyword evidence="6" id="KW-1185">Reference proteome</keyword>
<keyword evidence="3" id="KW-0804">Transcription</keyword>
<dbReference type="Pfam" id="PF00392">
    <property type="entry name" value="GntR"/>
    <property type="match status" value="1"/>
</dbReference>
<feature type="domain" description="HTH gntR-type" evidence="4">
    <location>
        <begin position="1"/>
        <end position="69"/>
    </location>
</feature>
<dbReference type="RefSeq" id="WP_043769948.1">
    <property type="nucleotide sequence ID" value="NZ_JAME01000013.1"/>
</dbReference>
<dbReference type="SMART" id="SM00895">
    <property type="entry name" value="FCD"/>
    <property type="match status" value="1"/>
</dbReference>
<dbReference type="PROSITE" id="PS50949">
    <property type="entry name" value="HTH_GNTR"/>
    <property type="match status" value="1"/>
</dbReference>
<dbReference type="GO" id="GO:0003677">
    <property type="term" value="F:DNA binding"/>
    <property type="evidence" value="ECO:0007669"/>
    <property type="project" value="UniProtKB-KW"/>
</dbReference>
<protein>
    <submittedName>
        <fullName evidence="5">GntR family transcriptional regulator</fullName>
    </submittedName>
</protein>
<dbReference type="PANTHER" id="PTHR43537:SF51">
    <property type="entry name" value="HTH-TYPE TRANSCRIPTIONAL REGULATOR LGOR-RELATED"/>
    <property type="match status" value="1"/>
</dbReference>
<gene>
    <name evidence="5" type="ORF">RISW2_03330</name>
</gene>
<dbReference type="Pfam" id="PF07729">
    <property type="entry name" value="FCD"/>
    <property type="match status" value="1"/>
</dbReference>
<comment type="caution">
    <text evidence="5">The sequence shown here is derived from an EMBL/GenBank/DDBJ whole genome shotgun (WGS) entry which is preliminary data.</text>
</comment>
<dbReference type="SUPFAM" id="SSF46785">
    <property type="entry name" value="Winged helix' DNA-binding domain"/>
    <property type="match status" value="1"/>
</dbReference>
<dbReference type="SUPFAM" id="SSF48008">
    <property type="entry name" value="GntR ligand-binding domain-like"/>
    <property type="match status" value="1"/>
</dbReference>
<dbReference type="Proteomes" id="UP000023430">
    <property type="component" value="Unassembled WGS sequence"/>
</dbReference>
<dbReference type="InterPro" id="IPR008920">
    <property type="entry name" value="TF_FadR/GntR_C"/>
</dbReference>
<evidence type="ECO:0000256" key="2">
    <source>
        <dbReference type="ARBA" id="ARBA00023125"/>
    </source>
</evidence>
<organism evidence="5 6">
    <name type="scientific">Roseivivax isoporae LMG 25204</name>
    <dbReference type="NCBI Taxonomy" id="1449351"/>
    <lineage>
        <taxon>Bacteria</taxon>
        <taxon>Pseudomonadati</taxon>
        <taxon>Pseudomonadota</taxon>
        <taxon>Alphaproteobacteria</taxon>
        <taxon>Rhodobacterales</taxon>
        <taxon>Roseobacteraceae</taxon>
        <taxon>Roseivivax</taxon>
    </lineage>
</organism>
<reference evidence="5 6" key="1">
    <citation type="submission" date="2014-01" db="EMBL/GenBank/DDBJ databases">
        <title>Roseivivax isoporae LMG 25204 Genome Sequencing.</title>
        <authorList>
            <person name="Lai Q."/>
            <person name="Li G."/>
            <person name="Shao Z."/>
        </authorList>
    </citation>
    <scope>NUCLEOTIDE SEQUENCE [LARGE SCALE GENOMIC DNA]</scope>
    <source>
        <strain evidence="5 6">LMG 25204</strain>
    </source>
</reference>
<dbReference type="GO" id="GO:0003700">
    <property type="term" value="F:DNA-binding transcription factor activity"/>
    <property type="evidence" value="ECO:0007669"/>
    <property type="project" value="InterPro"/>
</dbReference>
<accession>X7FA57</accession>
<keyword evidence="1" id="KW-0805">Transcription regulation</keyword>
<dbReference type="InterPro" id="IPR036390">
    <property type="entry name" value="WH_DNA-bd_sf"/>
</dbReference>